<reference evidence="1 2" key="1">
    <citation type="journal article" date="2019" name="Int. J. Syst. Evol. Microbiol.">
        <title>The Global Catalogue of Microorganisms (GCM) 10K type strain sequencing project: providing services to taxonomists for standard genome sequencing and annotation.</title>
        <authorList>
            <consortium name="The Broad Institute Genomics Platform"/>
            <consortium name="The Broad Institute Genome Sequencing Center for Infectious Disease"/>
            <person name="Wu L."/>
            <person name="Ma J."/>
        </authorList>
    </citation>
    <scope>NUCLEOTIDE SEQUENCE [LARGE SCALE GENOMIC DNA]</scope>
    <source>
        <strain evidence="1 2">JCM 16034</strain>
    </source>
</reference>
<evidence type="ECO:0000313" key="1">
    <source>
        <dbReference type="EMBL" id="GAA2200132.1"/>
    </source>
</evidence>
<dbReference type="RefSeq" id="WP_344299503.1">
    <property type="nucleotide sequence ID" value="NZ_BAAAQW010000005.1"/>
</dbReference>
<organism evidence="1 2">
    <name type="scientific">Sinomonas flava</name>
    <dbReference type="NCBI Taxonomy" id="496857"/>
    <lineage>
        <taxon>Bacteria</taxon>
        <taxon>Bacillati</taxon>
        <taxon>Actinomycetota</taxon>
        <taxon>Actinomycetes</taxon>
        <taxon>Micrococcales</taxon>
        <taxon>Micrococcaceae</taxon>
        <taxon>Sinomonas</taxon>
    </lineage>
</organism>
<comment type="caution">
    <text evidence="1">The sequence shown here is derived from an EMBL/GenBank/DDBJ whole genome shotgun (WGS) entry which is preliminary data.</text>
</comment>
<dbReference type="EMBL" id="BAAAQW010000005">
    <property type="protein sequence ID" value="GAA2200132.1"/>
    <property type="molecule type" value="Genomic_DNA"/>
</dbReference>
<proteinExistence type="predicted"/>
<gene>
    <name evidence="1" type="ORF">GCM10009849_19400</name>
</gene>
<protein>
    <submittedName>
        <fullName evidence="1">Uncharacterized protein</fullName>
    </submittedName>
</protein>
<sequence>MQKITTADLAAEDIELLPSRDTMLANLGSLNWALVGATNTALAANVLTIGSVATAGAVQSINVIQG</sequence>
<keyword evidence="2" id="KW-1185">Reference proteome</keyword>
<name>A0ABN3BUB0_9MICC</name>
<dbReference type="Proteomes" id="UP001500432">
    <property type="component" value="Unassembled WGS sequence"/>
</dbReference>
<evidence type="ECO:0000313" key="2">
    <source>
        <dbReference type="Proteomes" id="UP001500432"/>
    </source>
</evidence>
<accession>A0ABN3BUB0</accession>